<dbReference type="OrthoDB" id="5422579at2759"/>
<comment type="caution">
    <text evidence="2">The sequence shown here is derived from an EMBL/GenBank/DDBJ whole genome shotgun (WGS) entry which is preliminary data.</text>
</comment>
<name>A0A8H4XC54_9HYPO</name>
<dbReference type="EMBL" id="JABEXW010000186">
    <property type="protein sequence ID" value="KAF4968794.1"/>
    <property type="molecule type" value="Genomic_DNA"/>
</dbReference>
<protein>
    <recommendedName>
        <fullName evidence="1">F-box domain-containing protein</fullName>
    </recommendedName>
</protein>
<sequence>MAQKNPSLSLAALPSELIDHITSHLPNRDIKNLRLTSISHSHSVRFRLRRVFISANPLDIKVLREIADHEEFRKDITEIIWDDTYVTNYKSLIPLNEVSLPPSEVSSKSSQHIDHENHCPKWFYRSCKDNMKDFVRSRGKDRIRPDHAARNRQLQEAMSPYDSYAYYYELSKKQQRVLSSKDDVDAFAHALDRFPSLSRVTITSRAHGRLFMPMYETPTIRAYPYGFVYPLPRDGCQENISFLWEDTLVKNKKRRYFIWKRGFCSALRMLAQNEQHNISEFVVEEHGQTPGVSHELFGATQQARDDFILLLKRPNFRRLDLAFDEDPHPLPGPSQESLMEMLSETTSLEHFSLSNSRTAGDWGKFAPTGWEYMTPSVPSEHMFNLAAKFPVRSIRHLTLQGFLVDKDKLVALLASLPNLRSVELHFVRFAIFMEQDGRTFRYKVRNYRDFLFDVRDTLGWRYRPAAMRPKVTIVLTAPRSVEGQVVQLDSDIDKFLYEEGENPFVPTQPLGEAYSLVTTEEVTAHKLCSGKGIELDEFEPAHERPNVDEETLTRLGVTGKEDDELLRPVQWGVKPSSYYTRR</sequence>
<reference evidence="2" key="2">
    <citation type="submission" date="2020-05" db="EMBL/GenBank/DDBJ databases">
        <authorList>
            <person name="Kim H.-S."/>
            <person name="Proctor R.H."/>
            <person name="Brown D.W."/>
        </authorList>
    </citation>
    <scope>NUCLEOTIDE SEQUENCE</scope>
    <source>
        <strain evidence="2">NRRL 20472</strain>
    </source>
</reference>
<accession>A0A8H4XC54</accession>
<evidence type="ECO:0000313" key="3">
    <source>
        <dbReference type="Proteomes" id="UP000622797"/>
    </source>
</evidence>
<evidence type="ECO:0000259" key="1">
    <source>
        <dbReference type="PROSITE" id="PS50181"/>
    </source>
</evidence>
<organism evidence="2 3">
    <name type="scientific">Fusarium sarcochroum</name>
    <dbReference type="NCBI Taxonomy" id="1208366"/>
    <lineage>
        <taxon>Eukaryota</taxon>
        <taxon>Fungi</taxon>
        <taxon>Dikarya</taxon>
        <taxon>Ascomycota</taxon>
        <taxon>Pezizomycotina</taxon>
        <taxon>Sordariomycetes</taxon>
        <taxon>Hypocreomycetidae</taxon>
        <taxon>Hypocreales</taxon>
        <taxon>Nectriaceae</taxon>
        <taxon>Fusarium</taxon>
        <taxon>Fusarium lateritium species complex</taxon>
    </lineage>
</organism>
<dbReference type="InterPro" id="IPR001810">
    <property type="entry name" value="F-box_dom"/>
</dbReference>
<feature type="domain" description="F-box" evidence="1">
    <location>
        <begin position="7"/>
        <end position="37"/>
    </location>
</feature>
<reference evidence="2" key="1">
    <citation type="journal article" date="2020" name="BMC Genomics">
        <title>Correction to: Identification and distribution of gene clusters required for synthesis of sphingolipid metabolism inhibitors in diverse species of the filamentous fungus Fusarium.</title>
        <authorList>
            <person name="Kim H.S."/>
            <person name="Lohmar J.M."/>
            <person name="Busman M."/>
            <person name="Brown D.W."/>
            <person name="Naumann T.A."/>
            <person name="Divon H.H."/>
            <person name="Lysoe E."/>
            <person name="Uhlig S."/>
            <person name="Proctor R.H."/>
        </authorList>
    </citation>
    <scope>NUCLEOTIDE SEQUENCE</scope>
    <source>
        <strain evidence="2">NRRL 20472</strain>
    </source>
</reference>
<dbReference type="AlphaFoldDB" id="A0A8H4XC54"/>
<gene>
    <name evidence="2" type="ORF">FSARC_3821</name>
</gene>
<proteinExistence type="predicted"/>
<dbReference type="Proteomes" id="UP000622797">
    <property type="component" value="Unassembled WGS sequence"/>
</dbReference>
<keyword evidence="3" id="KW-1185">Reference proteome</keyword>
<evidence type="ECO:0000313" key="2">
    <source>
        <dbReference type="EMBL" id="KAF4968794.1"/>
    </source>
</evidence>
<dbReference type="PROSITE" id="PS50181">
    <property type="entry name" value="FBOX"/>
    <property type="match status" value="1"/>
</dbReference>